<organism evidence="1 2">
    <name type="scientific">candidate division WWE3 bacterium</name>
    <dbReference type="NCBI Taxonomy" id="2053526"/>
    <lineage>
        <taxon>Bacteria</taxon>
        <taxon>Katanobacteria</taxon>
    </lineage>
</organism>
<comment type="caution">
    <text evidence="1">The sequence shown here is derived from an EMBL/GenBank/DDBJ whole genome shotgun (WGS) entry which is preliminary data.</text>
</comment>
<sequence length="128" mass="14328">MEGALLITSDTTLLDGHGNSKLNLYDLIAEQGWCSDVIIATPNINALELKQLQLTKDMFRGIAGPEYLDLAVLFYGWRRGDVVVEDRWELGATNGNQTFVHIYPAEFFSVPGSWNMFAETTAFKLALR</sequence>
<accession>A0A3A4ZC30</accession>
<gene>
    <name evidence="1" type="ORF">C4561_03345</name>
</gene>
<evidence type="ECO:0000313" key="2">
    <source>
        <dbReference type="Proteomes" id="UP000265540"/>
    </source>
</evidence>
<name>A0A3A4ZC30_UNCKA</name>
<dbReference type="Proteomes" id="UP000265540">
    <property type="component" value="Unassembled WGS sequence"/>
</dbReference>
<protein>
    <submittedName>
        <fullName evidence="1">Uncharacterized protein</fullName>
    </submittedName>
</protein>
<proteinExistence type="predicted"/>
<dbReference type="AlphaFoldDB" id="A0A3A4ZC30"/>
<dbReference type="EMBL" id="QZJF01000017">
    <property type="protein sequence ID" value="RJR26791.1"/>
    <property type="molecule type" value="Genomic_DNA"/>
</dbReference>
<evidence type="ECO:0000313" key="1">
    <source>
        <dbReference type="EMBL" id="RJR26791.1"/>
    </source>
</evidence>
<reference evidence="1 2" key="1">
    <citation type="journal article" date="2017" name="ISME J.">
        <title>Energy and carbon metabolisms in a deep terrestrial subsurface fluid microbial community.</title>
        <authorList>
            <person name="Momper L."/>
            <person name="Jungbluth S.P."/>
            <person name="Lee M.D."/>
            <person name="Amend J.P."/>
        </authorList>
    </citation>
    <scope>NUCLEOTIDE SEQUENCE [LARGE SCALE GENOMIC DNA]</scope>
    <source>
        <strain evidence="1">SURF_46</strain>
    </source>
</reference>